<dbReference type="AlphaFoldDB" id="A0A5B8L2Q2"/>
<name>A0A5B8L2Q2_9HYPH</name>
<evidence type="ECO:0000313" key="1">
    <source>
        <dbReference type="EMBL" id="QDZ02251.2"/>
    </source>
</evidence>
<evidence type="ECO:0008006" key="3">
    <source>
        <dbReference type="Google" id="ProtNLM"/>
    </source>
</evidence>
<dbReference type="Gene3D" id="3.40.50.2300">
    <property type="match status" value="1"/>
</dbReference>
<dbReference type="KEGG" id="niy:FQ775_18720"/>
<reference evidence="1" key="1">
    <citation type="submission" date="2020-04" db="EMBL/GenBank/DDBJ databases">
        <title>Nitratireductor sp. nov. isolated from mangrove soil.</title>
        <authorList>
            <person name="Ye Y."/>
        </authorList>
    </citation>
    <scope>NUCLEOTIDE SEQUENCE</scope>
    <source>
        <strain evidence="1">SY7</strain>
    </source>
</reference>
<dbReference type="EMBL" id="CP042301">
    <property type="protein sequence ID" value="QDZ02251.2"/>
    <property type="molecule type" value="Genomic_DNA"/>
</dbReference>
<dbReference type="RefSeq" id="WP_167813084.1">
    <property type="nucleotide sequence ID" value="NZ_CP042301.2"/>
</dbReference>
<gene>
    <name evidence="1" type="ORF">FQ775_18720</name>
</gene>
<evidence type="ECO:0000313" key="2">
    <source>
        <dbReference type="Proteomes" id="UP000321389"/>
    </source>
</evidence>
<proteinExistence type="predicted"/>
<sequence>MPDNKLKTLIVDSEYLIALDLELMIAELLDCEIDVVTPATARETAANRQYDLALIERPEPDNSRGDLVHQLARAGTALVFTSTAEGDSAGLQEHPGWPVVLKPFAATAVIAAVRLAIARREGDLAGEST</sequence>
<protein>
    <recommendedName>
        <fullName evidence="3">Response regulator</fullName>
    </recommendedName>
</protein>
<dbReference type="InterPro" id="IPR011006">
    <property type="entry name" value="CheY-like_superfamily"/>
</dbReference>
<dbReference type="SUPFAM" id="SSF52172">
    <property type="entry name" value="CheY-like"/>
    <property type="match status" value="1"/>
</dbReference>
<dbReference type="Proteomes" id="UP000321389">
    <property type="component" value="Chromosome"/>
</dbReference>
<accession>A0A5B8L2Q2</accession>
<organism evidence="1 2">
    <name type="scientific">Nitratireductor mangrovi</name>
    <dbReference type="NCBI Taxonomy" id="2599600"/>
    <lineage>
        <taxon>Bacteria</taxon>
        <taxon>Pseudomonadati</taxon>
        <taxon>Pseudomonadota</taxon>
        <taxon>Alphaproteobacteria</taxon>
        <taxon>Hyphomicrobiales</taxon>
        <taxon>Phyllobacteriaceae</taxon>
        <taxon>Nitratireductor</taxon>
    </lineage>
</organism>
<keyword evidence="2" id="KW-1185">Reference proteome</keyword>